<comment type="caution">
    <text evidence="2">The sequence shown here is derived from an EMBL/GenBank/DDBJ whole genome shotgun (WGS) entry which is preliminary data.</text>
</comment>
<evidence type="ECO:0000259" key="1">
    <source>
        <dbReference type="Pfam" id="PF20653"/>
    </source>
</evidence>
<accession>A0AAV8Y0C7</accession>
<protein>
    <recommendedName>
        <fullName evidence="1">Conserved Oligomeric Golgi complex subunit 6 C-terminal domain-containing protein</fullName>
    </recommendedName>
</protein>
<dbReference type="InterPro" id="IPR048369">
    <property type="entry name" value="COG6_C"/>
</dbReference>
<evidence type="ECO:0000313" key="3">
    <source>
        <dbReference type="Proteomes" id="UP001162162"/>
    </source>
</evidence>
<dbReference type="Pfam" id="PF20653">
    <property type="entry name" value="COG6_C"/>
    <property type="match status" value="1"/>
</dbReference>
<feature type="domain" description="Conserved Oligomeric Golgi complex subunit 6 C-terminal" evidence="1">
    <location>
        <begin position="20"/>
        <end position="62"/>
    </location>
</feature>
<evidence type="ECO:0000313" key="2">
    <source>
        <dbReference type="EMBL" id="KAJ8944252.1"/>
    </source>
</evidence>
<gene>
    <name evidence="2" type="ORF">NQ318_013663</name>
</gene>
<reference evidence="2" key="1">
    <citation type="journal article" date="2023" name="Insect Mol. Biol.">
        <title>Genome sequencing provides insights into the evolution of gene families encoding plant cell wall-degrading enzymes in longhorned beetles.</title>
        <authorList>
            <person name="Shin N.R."/>
            <person name="Okamura Y."/>
            <person name="Kirsch R."/>
            <person name="Pauchet Y."/>
        </authorList>
    </citation>
    <scope>NUCLEOTIDE SEQUENCE</scope>
    <source>
        <strain evidence="2">AMC_N1</strain>
    </source>
</reference>
<name>A0AAV8Y0C7_9CUCU</name>
<organism evidence="2 3">
    <name type="scientific">Aromia moschata</name>
    <dbReference type="NCBI Taxonomy" id="1265417"/>
    <lineage>
        <taxon>Eukaryota</taxon>
        <taxon>Metazoa</taxon>
        <taxon>Ecdysozoa</taxon>
        <taxon>Arthropoda</taxon>
        <taxon>Hexapoda</taxon>
        <taxon>Insecta</taxon>
        <taxon>Pterygota</taxon>
        <taxon>Neoptera</taxon>
        <taxon>Endopterygota</taxon>
        <taxon>Coleoptera</taxon>
        <taxon>Polyphaga</taxon>
        <taxon>Cucujiformia</taxon>
        <taxon>Chrysomeloidea</taxon>
        <taxon>Cerambycidae</taxon>
        <taxon>Cerambycinae</taxon>
        <taxon>Callichromatini</taxon>
        <taxon>Aromia</taxon>
    </lineage>
</organism>
<sequence length="62" mass="7335">MLSTEILCARDEKLIWERWVADCIMEPLLRSVNEQASRLPPIDMAVYMLNCIYDIYTCLSMY</sequence>
<keyword evidence="3" id="KW-1185">Reference proteome</keyword>
<dbReference type="AlphaFoldDB" id="A0AAV8Y0C7"/>
<dbReference type="Proteomes" id="UP001162162">
    <property type="component" value="Unassembled WGS sequence"/>
</dbReference>
<proteinExistence type="predicted"/>
<dbReference type="EMBL" id="JAPWTK010000261">
    <property type="protein sequence ID" value="KAJ8944252.1"/>
    <property type="molecule type" value="Genomic_DNA"/>
</dbReference>